<name>A0A7J6AJE2_AMEME</name>
<dbReference type="SUPFAM" id="SSF48652">
    <property type="entry name" value="Tetraspanin"/>
    <property type="match status" value="1"/>
</dbReference>
<dbReference type="PIRSF" id="PIRSF002419">
    <property type="entry name" value="Tetraspanin"/>
    <property type="match status" value="1"/>
</dbReference>
<dbReference type="Pfam" id="PF00335">
    <property type="entry name" value="Tetraspanin"/>
    <property type="match status" value="1"/>
</dbReference>
<evidence type="ECO:0000313" key="7">
    <source>
        <dbReference type="EMBL" id="KAF4082806.1"/>
    </source>
</evidence>
<evidence type="ECO:0000256" key="1">
    <source>
        <dbReference type="ARBA" id="ARBA00004141"/>
    </source>
</evidence>
<dbReference type="Gene3D" id="1.10.1450.10">
    <property type="entry name" value="Tetraspanin"/>
    <property type="match status" value="1"/>
</dbReference>
<comment type="subcellular location">
    <subcellularLocation>
        <location evidence="1 6">Membrane</location>
        <topology evidence="1 6">Multi-pass membrane protein</topology>
    </subcellularLocation>
</comment>
<comment type="caution">
    <text evidence="7">The sequence shown here is derived from an EMBL/GenBank/DDBJ whole genome shotgun (WGS) entry which is preliminary data.</text>
</comment>
<feature type="transmembrane region" description="Helical" evidence="6">
    <location>
        <begin position="90"/>
        <end position="112"/>
    </location>
</feature>
<dbReference type="CDD" id="cd03160">
    <property type="entry name" value="CD37_CD82_like_LEL"/>
    <property type="match status" value="1"/>
</dbReference>
<protein>
    <recommendedName>
        <fullName evidence="6">Tetraspanin</fullName>
    </recommendedName>
</protein>
<keyword evidence="3 6" id="KW-0812">Transmembrane</keyword>
<dbReference type="PANTHER" id="PTHR19282:SF44">
    <property type="entry name" value="CD82 ANTIGEN"/>
    <property type="match status" value="1"/>
</dbReference>
<dbReference type="AlphaFoldDB" id="A0A7J6AJE2"/>
<feature type="transmembrane region" description="Helical" evidence="6">
    <location>
        <begin position="45"/>
        <end position="70"/>
    </location>
</feature>
<dbReference type="PANTHER" id="PTHR19282">
    <property type="entry name" value="TETRASPANIN"/>
    <property type="match status" value="1"/>
</dbReference>
<proteinExistence type="inferred from homology"/>
<keyword evidence="8" id="KW-1185">Reference proteome</keyword>
<evidence type="ECO:0000256" key="5">
    <source>
        <dbReference type="ARBA" id="ARBA00023136"/>
    </source>
</evidence>
<dbReference type="PROSITE" id="PS00421">
    <property type="entry name" value="TM4_1"/>
    <property type="match status" value="1"/>
</dbReference>
<dbReference type="EMBL" id="JAAGNN010000011">
    <property type="protein sequence ID" value="KAF4082806.1"/>
    <property type="molecule type" value="Genomic_DNA"/>
</dbReference>
<dbReference type="InterPro" id="IPR008952">
    <property type="entry name" value="Tetraspanin_EC2_sf"/>
</dbReference>
<evidence type="ECO:0000256" key="3">
    <source>
        <dbReference type="ARBA" id="ARBA00022692"/>
    </source>
</evidence>
<keyword evidence="5 6" id="KW-0472">Membrane</keyword>
<dbReference type="InterPro" id="IPR000301">
    <property type="entry name" value="Tetraspanin_animals"/>
</dbReference>
<reference evidence="7 8" key="1">
    <citation type="submission" date="2020-02" db="EMBL/GenBank/DDBJ databases">
        <title>A chromosome-scale genome assembly of the black bullhead catfish (Ameiurus melas).</title>
        <authorList>
            <person name="Wen M."/>
            <person name="Zham M."/>
            <person name="Cabau C."/>
            <person name="Klopp C."/>
            <person name="Donnadieu C."/>
            <person name="Roques C."/>
            <person name="Bouchez O."/>
            <person name="Lampietro C."/>
            <person name="Jouanno E."/>
            <person name="Herpin A."/>
            <person name="Louis A."/>
            <person name="Berthelot C."/>
            <person name="Parey E."/>
            <person name="Roest-Crollius H."/>
            <person name="Braasch I."/>
            <person name="Postlethwait J."/>
            <person name="Robinson-Rechavi M."/>
            <person name="Echchiki A."/>
            <person name="Begum T."/>
            <person name="Montfort J."/>
            <person name="Schartl M."/>
            <person name="Bobe J."/>
            <person name="Guiguen Y."/>
        </authorList>
    </citation>
    <scope>NUCLEOTIDE SEQUENCE [LARGE SCALE GENOMIC DNA]</scope>
    <source>
        <strain evidence="7">M_S1</strain>
        <tissue evidence="7">Blood</tissue>
    </source>
</reference>
<dbReference type="GO" id="GO:0005886">
    <property type="term" value="C:plasma membrane"/>
    <property type="evidence" value="ECO:0007669"/>
    <property type="project" value="TreeGrafter"/>
</dbReference>
<dbReference type="InterPro" id="IPR018503">
    <property type="entry name" value="Tetraspanin_CS"/>
</dbReference>
<sequence length="289" mass="31873">MASVATINRLVESASAYNQTTSSSSSSNTYRVGKMGKGCISATKYFLFLFNLLFFIFGALIMGFGLWILVDNESFIAVLQDSSTELKVGSYIVVGVGGFTMLMGFLGCLGAIYEIRCLLGLYFTLLLIILLAQVVTAVLIFLHRDTLRLTTSDIVGKLVQNYQGQNKTAEHAWDYIQRNMHCCGWNSPDDWHNNPVINSSLMLYPCSCQNTSVTGENTTDGNFCKAQSSDWPVNDTGCKVQVESWLFTNYGVILGISLGVAVIELLAMILSMGLCKSVHQEDYTKVPKY</sequence>
<evidence type="ECO:0000256" key="2">
    <source>
        <dbReference type="ARBA" id="ARBA00006840"/>
    </source>
</evidence>
<evidence type="ECO:0000313" key="8">
    <source>
        <dbReference type="Proteomes" id="UP000593565"/>
    </source>
</evidence>
<evidence type="ECO:0000256" key="4">
    <source>
        <dbReference type="ARBA" id="ARBA00022989"/>
    </source>
</evidence>
<evidence type="ECO:0000256" key="6">
    <source>
        <dbReference type="RuleBase" id="RU361218"/>
    </source>
</evidence>
<gene>
    <name evidence="7" type="ORF">AMELA_G00131730</name>
</gene>
<dbReference type="InterPro" id="IPR018499">
    <property type="entry name" value="Tetraspanin/Peripherin"/>
</dbReference>
<dbReference type="PRINTS" id="PR00259">
    <property type="entry name" value="TMFOUR"/>
</dbReference>
<feature type="transmembrane region" description="Helical" evidence="6">
    <location>
        <begin position="119"/>
        <end position="142"/>
    </location>
</feature>
<organism evidence="7 8">
    <name type="scientific">Ameiurus melas</name>
    <name type="common">Black bullhead</name>
    <name type="synonym">Silurus melas</name>
    <dbReference type="NCBI Taxonomy" id="219545"/>
    <lineage>
        <taxon>Eukaryota</taxon>
        <taxon>Metazoa</taxon>
        <taxon>Chordata</taxon>
        <taxon>Craniata</taxon>
        <taxon>Vertebrata</taxon>
        <taxon>Euteleostomi</taxon>
        <taxon>Actinopterygii</taxon>
        <taxon>Neopterygii</taxon>
        <taxon>Teleostei</taxon>
        <taxon>Ostariophysi</taxon>
        <taxon>Siluriformes</taxon>
        <taxon>Ictaluridae</taxon>
        <taxon>Ameiurus</taxon>
    </lineage>
</organism>
<feature type="transmembrane region" description="Helical" evidence="6">
    <location>
        <begin position="250"/>
        <end position="275"/>
    </location>
</feature>
<keyword evidence="4 6" id="KW-1133">Transmembrane helix</keyword>
<comment type="similarity">
    <text evidence="2 6">Belongs to the tetraspanin (TM4SF) family.</text>
</comment>
<dbReference type="Proteomes" id="UP000593565">
    <property type="component" value="Unassembled WGS sequence"/>
</dbReference>
<accession>A0A7J6AJE2</accession>